<evidence type="ECO:0000256" key="2">
    <source>
        <dbReference type="ARBA" id="ARBA00007475"/>
    </source>
</evidence>
<feature type="transmembrane region" description="Helical" evidence="8">
    <location>
        <begin position="301"/>
        <end position="323"/>
    </location>
</feature>
<feature type="region of interest" description="Disordered" evidence="7">
    <location>
        <begin position="1"/>
        <end position="23"/>
    </location>
</feature>
<proteinExistence type="inferred from homology"/>
<evidence type="ECO:0000256" key="7">
    <source>
        <dbReference type="SAM" id="MobiDB-lite"/>
    </source>
</evidence>
<accession>A0ABR4NUN5</accession>
<evidence type="ECO:0000256" key="5">
    <source>
        <dbReference type="ARBA" id="ARBA00022989"/>
    </source>
</evidence>
<evidence type="ECO:0000256" key="8">
    <source>
        <dbReference type="SAM" id="Phobius"/>
    </source>
</evidence>
<keyword evidence="5 8" id="KW-1133">Transmembrane helix</keyword>
<keyword evidence="3 8" id="KW-0812">Transmembrane</keyword>
<sequence>MAKKLKKRGSPPVKSVQSTESISSLTTPQLYSIYDQDIIKSEDVEIYEELKRSRSKSSSLEPPLHVIDEIIRHNKKSGDDNTISDGDSTNDLRPYSTNQKLLSETILPPSIGNTVPIQLDATTVGTTSPRHITPFQKATNFAFALVVLSISGIAYHQLSRNLHDNHLLHEDFASRPLLWGVKISQALSLDLLPDWFGYALEGIIFGSIIPLVDYICKVKLRPTSYSLSSVTRSINAMLGVTFGIRKVPWSSSGQAAGAWGLLNVILWLFFDGTFSMFTQCSTLGLLCCLSCFHEITDVSQFLYFMDFYFLGTLMFGKIGRYLYNL</sequence>
<comment type="caution">
    <text evidence="9">The sequence shown here is derived from an EMBL/GenBank/DDBJ whole genome shotgun (WGS) entry which is preliminary data.</text>
</comment>
<dbReference type="Pfam" id="PF07281">
    <property type="entry name" value="INSIG"/>
    <property type="match status" value="1"/>
</dbReference>
<keyword evidence="4" id="KW-0256">Endoplasmic reticulum</keyword>
<reference evidence="9 10" key="1">
    <citation type="submission" date="2024-05" db="EMBL/GenBank/DDBJ databases">
        <title>Long read based assembly of the Candida bracarensis genome reveals expanded adhesin content.</title>
        <authorList>
            <person name="Marcet-Houben M."/>
            <person name="Ksiezopolska E."/>
            <person name="Gabaldon T."/>
        </authorList>
    </citation>
    <scope>NUCLEOTIDE SEQUENCE [LARGE SCALE GENOMIC DNA]</scope>
    <source>
        <strain evidence="9 10">CBM6</strain>
    </source>
</reference>
<dbReference type="InterPro" id="IPR025929">
    <property type="entry name" value="INSIG_fam"/>
</dbReference>
<gene>
    <name evidence="9" type="ORF">RNJ44_04360</name>
</gene>
<evidence type="ECO:0000313" key="9">
    <source>
        <dbReference type="EMBL" id="KAL3232444.1"/>
    </source>
</evidence>
<feature type="transmembrane region" description="Helical" evidence="8">
    <location>
        <begin position="138"/>
        <end position="158"/>
    </location>
</feature>
<organism evidence="9 10">
    <name type="scientific">Nakaseomyces bracarensis</name>
    <dbReference type="NCBI Taxonomy" id="273131"/>
    <lineage>
        <taxon>Eukaryota</taxon>
        <taxon>Fungi</taxon>
        <taxon>Dikarya</taxon>
        <taxon>Ascomycota</taxon>
        <taxon>Saccharomycotina</taxon>
        <taxon>Saccharomycetes</taxon>
        <taxon>Saccharomycetales</taxon>
        <taxon>Saccharomycetaceae</taxon>
        <taxon>Nakaseomyces</taxon>
    </lineage>
</organism>
<dbReference type="PANTHER" id="PTHR15301">
    <property type="entry name" value="INSULIN-INDUCED GENE 1"/>
    <property type="match status" value="1"/>
</dbReference>
<feature type="region of interest" description="Disordered" evidence="7">
    <location>
        <begin position="76"/>
        <end position="95"/>
    </location>
</feature>
<evidence type="ECO:0000256" key="1">
    <source>
        <dbReference type="ARBA" id="ARBA00004477"/>
    </source>
</evidence>
<comment type="similarity">
    <text evidence="2">Belongs to the INSIG family.</text>
</comment>
<keyword evidence="10" id="KW-1185">Reference proteome</keyword>
<dbReference type="EMBL" id="JBEVYD010000005">
    <property type="protein sequence ID" value="KAL3232444.1"/>
    <property type="molecule type" value="Genomic_DNA"/>
</dbReference>
<comment type="subcellular location">
    <subcellularLocation>
        <location evidence="1">Endoplasmic reticulum membrane</location>
        <topology evidence="1">Multi-pass membrane protein</topology>
    </subcellularLocation>
</comment>
<evidence type="ECO:0000256" key="4">
    <source>
        <dbReference type="ARBA" id="ARBA00022824"/>
    </source>
</evidence>
<protein>
    <submittedName>
        <fullName evidence="9">Protein NSG1</fullName>
    </submittedName>
</protein>
<keyword evidence="6 8" id="KW-0472">Membrane</keyword>
<name>A0ABR4NUN5_9SACH</name>
<evidence type="ECO:0000256" key="3">
    <source>
        <dbReference type="ARBA" id="ARBA00022692"/>
    </source>
</evidence>
<feature type="transmembrane region" description="Helical" evidence="8">
    <location>
        <begin position="264"/>
        <end position="289"/>
    </location>
</feature>
<feature type="transmembrane region" description="Helical" evidence="8">
    <location>
        <begin position="195"/>
        <end position="212"/>
    </location>
</feature>
<dbReference type="Proteomes" id="UP001623330">
    <property type="component" value="Unassembled WGS sequence"/>
</dbReference>
<feature type="compositionally biased region" description="Polar residues" evidence="7">
    <location>
        <begin position="80"/>
        <end position="95"/>
    </location>
</feature>
<dbReference type="PANTHER" id="PTHR15301:SF3">
    <property type="entry name" value="PROTEIN NSG1-RELATED"/>
    <property type="match status" value="1"/>
</dbReference>
<evidence type="ECO:0000256" key="6">
    <source>
        <dbReference type="ARBA" id="ARBA00023136"/>
    </source>
</evidence>
<evidence type="ECO:0000313" key="10">
    <source>
        <dbReference type="Proteomes" id="UP001623330"/>
    </source>
</evidence>